<dbReference type="AlphaFoldDB" id="A0A5C5Y4F2"/>
<dbReference type="EMBL" id="SJPL01000001">
    <property type="protein sequence ID" value="TWT70120.1"/>
    <property type="molecule type" value="Genomic_DNA"/>
</dbReference>
<accession>A0A5C5Y4F2</accession>
<reference evidence="1 2" key="1">
    <citation type="submission" date="2019-02" db="EMBL/GenBank/DDBJ databases">
        <title>Deep-cultivation of Planctomycetes and their phenomic and genomic characterization uncovers novel biology.</title>
        <authorList>
            <person name="Wiegand S."/>
            <person name="Jogler M."/>
            <person name="Boedeker C."/>
            <person name="Pinto D."/>
            <person name="Vollmers J."/>
            <person name="Rivas-Marin E."/>
            <person name="Kohn T."/>
            <person name="Peeters S.H."/>
            <person name="Heuer A."/>
            <person name="Rast P."/>
            <person name="Oberbeckmann S."/>
            <person name="Bunk B."/>
            <person name="Jeske O."/>
            <person name="Meyerdierks A."/>
            <person name="Storesund J.E."/>
            <person name="Kallscheuer N."/>
            <person name="Luecker S."/>
            <person name="Lage O.M."/>
            <person name="Pohl T."/>
            <person name="Merkel B.J."/>
            <person name="Hornburger P."/>
            <person name="Mueller R.-W."/>
            <person name="Bruemmer F."/>
            <person name="Labrenz M."/>
            <person name="Spormann A.M."/>
            <person name="Op Den Camp H."/>
            <person name="Overmann J."/>
            <person name="Amann R."/>
            <person name="Jetten M.S.M."/>
            <person name="Mascher T."/>
            <person name="Medema M.H."/>
            <person name="Devos D.P."/>
            <person name="Kaster A.-K."/>
            <person name="Ovreas L."/>
            <person name="Rohde M."/>
            <person name="Galperin M.Y."/>
            <person name="Jogler C."/>
        </authorList>
    </citation>
    <scope>NUCLEOTIDE SEQUENCE [LARGE SCALE GENOMIC DNA]</scope>
    <source>
        <strain evidence="1 2">Pan14r</strain>
    </source>
</reference>
<proteinExistence type="predicted"/>
<sequence>MSPPTINPFAPTINLPEERQGVFTELAECEGKNFLYRRLNVRGPFPGTLLYDGRWFRQKIEFAGHLVWFRISWLIIHRKAEFRLPPAVDPERRTCRMEIDFSRFLWIRRFRIWMGETLVYDEIN</sequence>
<name>A0A5C5Y4F2_9PLAN</name>
<dbReference type="RefSeq" id="WP_146439185.1">
    <property type="nucleotide sequence ID" value="NZ_SJPL01000001.1"/>
</dbReference>
<comment type="caution">
    <text evidence="1">The sequence shown here is derived from an EMBL/GenBank/DDBJ whole genome shotgun (WGS) entry which is preliminary data.</text>
</comment>
<dbReference type="OrthoDB" id="276313at2"/>
<keyword evidence="2" id="KW-1185">Reference proteome</keyword>
<gene>
    <name evidence="1" type="ORF">Pan14r_24200</name>
</gene>
<evidence type="ECO:0000313" key="2">
    <source>
        <dbReference type="Proteomes" id="UP000317238"/>
    </source>
</evidence>
<evidence type="ECO:0000313" key="1">
    <source>
        <dbReference type="EMBL" id="TWT70120.1"/>
    </source>
</evidence>
<dbReference type="Proteomes" id="UP000317238">
    <property type="component" value="Unassembled WGS sequence"/>
</dbReference>
<protein>
    <submittedName>
        <fullName evidence="1">Uncharacterized protein</fullName>
    </submittedName>
</protein>
<organism evidence="1 2">
    <name type="scientific">Crateriforma conspicua</name>
    <dbReference type="NCBI Taxonomy" id="2527996"/>
    <lineage>
        <taxon>Bacteria</taxon>
        <taxon>Pseudomonadati</taxon>
        <taxon>Planctomycetota</taxon>
        <taxon>Planctomycetia</taxon>
        <taxon>Planctomycetales</taxon>
        <taxon>Planctomycetaceae</taxon>
        <taxon>Crateriforma</taxon>
    </lineage>
</organism>